<dbReference type="PROSITE" id="PS50889">
    <property type="entry name" value="S4"/>
    <property type="match status" value="1"/>
</dbReference>
<accession>A0ABV6Q4J1</accession>
<dbReference type="InterPro" id="IPR014729">
    <property type="entry name" value="Rossmann-like_a/b/a_fold"/>
</dbReference>
<dbReference type="EMBL" id="JBHLTQ010000001">
    <property type="protein sequence ID" value="MFC0603152.1"/>
    <property type="molecule type" value="Genomic_DNA"/>
</dbReference>
<evidence type="ECO:0000256" key="6">
    <source>
        <dbReference type="ARBA" id="ARBA00023146"/>
    </source>
</evidence>
<feature type="short sequence motif" description="'HIGH' region" evidence="8">
    <location>
        <begin position="39"/>
        <end position="48"/>
    </location>
</feature>
<dbReference type="PANTHER" id="PTHR11766">
    <property type="entry name" value="TYROSYL-TRNA SYNTHETASE"/>
    <property type="match status" value="1"/>
</dbReference>
<dbReference type="Gene3D" id="1.10.240.10">
    <property type="entry name" value="Tyrosyl-Transfer RNA Synthetase"/>
    <property type="match status" value="1"/>
</dbReference>
<feature type="binding site" evidence="8">
    <location>
        <position position="34"/>
    </location>
    <ligand>
        <name>L-tyrosine</name>
        <dbReference type="ChEBI" id="CHEBI:58315"/>
    </ligand>
</feature>
<evidence type="ECO:0000259" key="10">
    <source>
        <dbReference type="Pfam" id="PF22421"/>
    </source>
</evidence>
<dbReference type="PANTHER" id="PTHR11766:SF0">
    <property type="entry name" value="TYROSINE--TRNA LIGASE, MITOCHONDRIAL"/>
    <property type="match status" value="1"/>
</dbReference>
<organism evidence="11 12">
    <name type="scientific">Winogradskyella pulchriflava</name>
    <dbReference type="NCBI Taxonomy" id="1110688"/>
    <lineage>
        <taxon>Bacteria</taxon>
        <taxon>Pseudomonadati</taxon>
        <taxon>Bacteroidota</taxon>
        <taxon>Flavobacteriia</taxon>
        <taxon>Flavobacteriales</taxon>
        <taxon>Flavobacteriaceae</taxon>
        <taxon>Winogradskyella</taxon>
    </lineage>
</organism>
<dbReference type="SUPFAM" id="SSF52374">
    <property type="entry name" value="Nucleotidylyl transferase"/>
    <property type="match status" value="1"/>
</dbReference>
<keyword evidence="12" id="KW-1185">Reference proteome</keyword>
<gene>
    <name evidence="8 11" type="primary">tyrS</name>
    <name evidence="11" type="ORF">ACFFGA_01185</name>
</gene>
<keyword evidence="8" id="KW-0963">Cytoplasm</keyword>
<proteinExistence type="inferred from homology"/>
<keyword evidence="6 8" id="KW-0030">Aminoacyl-tRNA synthetase</keyword>
<evidence type="ECO:0000313" key="11">
    <source>
        <dbReference type="EMBL" id="MFC0603152.1"/>
    </source>
</evidence>
<dbReference type="NCBIfam" id="TIGR00234">
    <property type="entry name" value="tyrS"/>
    <property type="match status" value="1"/>
</dbReference>
<comment type="similarity">
    <text evidence="8">Belongs to the class-I aminoacyl-tRNA synthetase family. TyrS type 1 subfamily.</text>
</comment>
<protein>
    <recommendedName>
        <fullName evidence="8">Tyrosine--tRNA ligase</fullName>
        <ecNumber evidence="8">6.1.1.1</ecNumber>
    </recommendedName>
    <alternativeName>
        <fullName evidence="8">Tyrosyl-tRNA synthetase</fullName>
        <shortName evidence="8">TyrRS</shortName>
    </alternativeName>
</protein>
<dbReference type="Gene3D" id="3.40.50.620">
    <property type="entry name" value="HUPs"/>
    <property type="match status" value="1"/>
</dbReference>
<comment type="catalytic activity">
    <reaction evidence="7 8">
        <text>tRNA(Tyr) + L-tyrosine + ATP = L-tyrosyl-tRNA(Tyr) + AMP + diphosphate + H(+)</text>
        <dbReference type="Rhea" id="RHEA:10220"/>
        <dbReference type="Rhea" id="RHEA-COMP:9706"/>
        <dbReference type="Rhea" id="RHEA-COMP:9707"/>
        <dbReference type="ChEBI" id="CHEBI:15378"/>
        <dbReference type="ChEBI" id="CHEBI:30616"/>
        <dbReference type="ChEBI" id="CHEBI:33019"/>
        <dbReference type="ChEBI" id="CHEBI:58315"/>
        <dbReference type="ChEBI" id="CHEBI:78442"/>
        <dbReference type="ChEBI" id="CHEBI:78536"/>
        <dbReference type="ChEBI" id="CHEBI:456215"/>
        <dbReference type="EC" id="6.1.1.1"/>
    </reaction>
</comment>
<feature type="binding site" evidence="8">
    <location>
        <position position="175"/>
    </location>
    <ligand>
        <name>L-tyrosine</name>
        <dbReference type="ChEBI" id="CHEBI:58315"/>
    </ligand>
</feature>
<dbReference type="Pfam" id="PF22421">
    <property type="entry name" value="SYY_C-terminal"/>
    <property type="match status" value="1"/>
</dbReference>
<comment type="function">
    <text evidence="8">Catalyzes the attachment of tyrosine to tRNA(Tyr) in a two-step reaction: tyrosine is first activated by ATP to form Tyr-AMP and then transferred to the acceptor end of tRNA(Tyr).</text>
</comment>
<sequence length="437" mass="49110">MANKFVEELRWRGMVHDIMPGTEEQLDKEMTTAYIGFDPTSDSLHIGSLVPIILLVHLEKAGHKPIALVGGATGMIGDPSGKSDERNLLDEDTLAHNVAGIKNVLSRFLDFNSKEKNAPVLVNNYDWMKDFTFIDFARDVGKRITVNYMMAKDSVKKRFSGEEGSVGMSFTEFTYQLIQGYDFYHLHKEMDCKLQMGGSDQWGNITTGTELVRRMNVGGDTVAKAFAMTCPLITKADGSKFGKSEGGNVWLDADKTSVYKFYQFWLNTTDEDAEKYIKIFTFLDKETIENLITEHNENPGARLLQKRLSEEVTTFVHSKEALDEAIETSQVLFSRNFKEDIKKINSTTLDDLFSDIKTAEIKRSQIESGLDIIAALSAETNFLSSNGEARRSLKANAVSVNKEKVDENYIIQTSDLIADKYIVLNSGKKNTYIIKVV</sequence>
<comment type="subcellular location">
    <subcellularLocation>
        <location evidence="8">Cytoplasm</location>
    </subcellularLocation>
</comment>
<dbReference type="EC" id="6.1.1.1" evidence="8"/>
<evidence type="ECO:0000256" key="1">
    <source>
        <dbReference type="ARBA" id="ARBA00022598"/>
    </source>
</evidence>
<dbReference type="CDD" id="cd00165">
    <property type="entry name" value="S4"/>
    <property type="match status" value="1"/>
</dbReference>
<evidence type="ECO:0000256" key="7">
    <source>
        <dbReference type="ARBA" id="ARBA00048248"/>
    </source>
</evidence>
<dbReference type="InterPro" id="IPR036986">
    <property type="entry name" value="S4_RNA-bd_sf"/>
</dbReference>
<evidence type="ECO:0000256" key="2">
    <source>
        <dbReference type="ARBA" id="ARBA00022741"/>
    </source>
</evidence>
<feature type="binding site" evidence="8">
    <location>
        <position position="243"/>
    </location>
    <ligand>
        <name>ATP</name>
        <dbReference type="ChEBI" id="CHEBI:30616"/>
    </ligand>
</feature>
<evidence type="ECO:0000256" key="4">
    <source>
        <dbReference type="ARBA" id="ARBA00022884"/>
    </source>
</evidence>
<dbReference type="CDD" id="cd00805">
    <property type="entry name" value="TyrRS_core"/>
    <property type="match status" value="1"/>
</dbReference>
<dbReference type="InterPro" id="IPR024088">
    <property type="entry name" value="Tyr-tRNA-ligase_bac-type"/>
</dbReference>
<comment type="subunit">
    <text evidence="8">Homodimer.</text>
</comment>
<keyword evidence="2 8" id="KW-0547">Nucleotide-binding</keyword>
<reference evidence="11 12" key="1">
    <citation type="submission" date="2024-09" db="EMBL/GenBank/DDBJ databases">
        <authorList>
            <person name="Sun Q."/>
            <person name="Mori K."/>
        </authorList>
    </citation>
    <scope>NUCLEOTIDE SEQUENCE [LARGE SCALE GENOMIC DNA]</scope>
    <source>
        <strain evidence="11 12">NCAIM B.02481</strain>
    </source>
</reference>
<dbReference type="Gene3D" id="3.10.290.10">
    <property type="entry name" value="RNA-binding S4 domain"/>
    <property type="match status" value="1"/>
</dbReference>
<dbReference type="RefSeq" id="WP_386058457.1">
    <property type="nucleotide sequence ID" value="NZ_JBHLTQ010000001.1"/>
</dbReference>
<comment type="caution">
    <text evidence="11">The sequence shown here is derived from an EMBL/GenBank/DDBJ whole genome shotgun (WGS) entry which is preliminary data.</text>
</comment>
<dbReference type="HAMAP" id="MF_02006">
    <property type="entry name" value="Tyr_tRNA_synth_type1"/>
    <property type="match status" value="1"/>
</dbReference>
<keyword evidence="4 9" id="KW-0694">RNA-binding</keyword>
<feature type="domain" description="Tyrosine--tRNA ligase SYY-like C-terminal" evidence="10">
    <location>
        <begin position="350"/>
        <end position="433"/>
    </location>
</feature>
<evidence type="ECO:0000313" key="12">
    <source>
        <dbReference type="Proteomes" id="UP001589832"/>
    </source>
</evidence>
<evidence type="ECO:0000256" key="8">
    <source>
        <dbReference type="HAMAP-Rule" id="MF_02006"/>
    </source>
</evidence>
<feature type="short sequence motif" description="'KMSKS' region" evidence="8">
    <location>
        <begin position="240"/>
        <end position="244"/>
    </location>
</feature>
<dbReference type="Pfam" id="PF00579">
    <property type="entry name" value="tRNA-synt_1b"/>
    <property type="match status" value="1"/>
</dbReference>
<keyword evidence="1 8" id="KW-0436">Ligase</keyword>
<dbReference type="InterPro" id="IPR024107">
    <property type="entry name" value="Tyr-tRNA-ligase_bac_1"/>
</dbReference>
<dbReference type="InterPro" id="IPR002307">
    <property type="entry name" value="Tyr-tRNA-ligase"/>
</dbReference>
<dbReference type="GO" id="GO:0004831">
    <property type="term" value="F:tyrosine-tRNA ligase activity"/>
    <property type="evidence" value="ECO:0007669"/>
    <property type="project" value="UniProtKB-EC"/>
</dbReference>
<keyword evidence="5 8" id="KW-0648">Protein biosynthesis</keyword>
<dbReference type="PRINTS" id="PR01040">
    <property type="entry name" value="TRNASYNTHTYR"/>
</dbReference>
<evidence type="ECO:0000256" key="3">
    <source>
        <dbReference type="ARBA" id="ARBA00022840"/>
    </source>
</evidence>
<evidence type="ECO:0000256" key="5">
    <source>
        <dbReference type="ARBA" id="ARBA00022917"/>
    </source>
</evidence>
<dbReference type="InterPro" id="IPR002305">
    <property type="entry name" value="aa-tRNA-synth_Ic"/>
</dbReference>
<feature type="binding site" evidence="8">
    <location>
        <position position="179"/>
    </location>
    <ligand>
        <name>L-tyrosine</name>
        <dbReference type="ChEBI" id="CHEBI:58315"/>
    </ligand>
</feature>
<dbReference type="InterPro" id="IPR054608">
    <property type="entry name" value="SYY-like_C"/>
</dbReference>
<name>A0ABV6Q4J1_9FLAO</name>
<dbReference type="SUPFAM" id="SSF55174">
    <property type="entry name" value="Alpha-L RNA-binding motif"/>
    <property type="match status" value="1"/>
</dbReference>
<keyword evidence="3 8" id="KW-0067">ATP-binding</keyword>
<dbReference type="Proteomes" id="UP001589832">
    <property type="component" value="Unassembled WGS sequence"/>
</dbReference>
<evidence type="ECO:0000256" key="9">
    <source>
        <dbReference type="PROSITE-ProRule" id="PRU00182"/>
    </source>
</evidence>